<sequence length="313" mass="35801">MSKVVIISKRLFPYPCIKWIVLVVLLYVAATVKAQVTTDTIQIKGLVILKSKNNNGRTSYKFYNDTSYINNKLKKNLHTRWLVVDLGFNNYTDRSNYGGASYLAYYPATPYYSANKLYDYSAQGLNNFAPRYGSSPLTASEFKLITGKSINVNIWLFMQRLNLVKHKLNLQYALGIEMNNYRFARDITFKPGYPTTVFRDSVSFSKNKMFAEYLSIPLMLNYTANPYKPNRSFKISGGIMGGYLVKARTKQISPERGKVKVDDDFNLNKWRLSVTSELGYGPLKLYGNFALTALHDYGLLQYPFSVGIRFNGF</sequence>
<dbReference type="Proteomes" id="UP000242818">
    <property type="component" value="Unassembled WGS sequence"/>
</dbReference>
<evidence type="ECO:0000313" key="2">
    <source>
        <dbReference type="EMBL" id="SCC58832.1"/>
    </source>
</evidence>
<gene>
    <name evidence="2" type="ORF">GA0116948_11699</name>
</gene>
<reference evidence="2 3" key="1">
    <citation type="submission" date="2016-08" db="EMBL/GenBank/DDBJ databases">
        <authorList>
            <person name="Seilhamer J.J."/>
        </authorList>
    </citation>
    <scope>NUCLEOTIDE SEQUENCE [LARGE SCALE GENOMIC DNA]</scope>
    <source>
        <strain evidence="2 3">A37T2</strain>
    </source>
</reference>
<feature type="domain" description="Outer membrane protein beta-barrel" evidence="1">
    <location>
        <begin position="139"/>
        <end position="299"/>
    </location>
</feature>
<accession>A0A1C4FSI2</accession>
<dbReference type="EMBL" id="FMAR01000016">
    <property type="protein sequence ID" value="SCC58832.1"/>
    <property type="molecule type" value="Genomic_DNA"/>
</dbReference>
<organism evidence="2 3">
    <name type="scientific">Chitinophaga costaii</name>
    <dbReference type="NCBI Taxonomy" id="1335309"/>
    <lineage>
        <taxon>Bacteria</taxon>
        <taxon>Pseudomonadati</taxon>
        <taxon>Bacteroidota</taxon>
        <taxon>Chitinophagia</taxon>
        <taxon>Chitinophagales</taxon>
        <taxon>Chitinophagaceae</taxon>
        <taxon>Chitinophaga</taxon>
    </lineage>
</organism>
<dbReference type="InterPro" id="IPR025665">
    <property type="entry name" value="Beta-barrel_OMP_2"/>
</dbReference>
<protein>
    <submittedName>
        <fullName evidence="2">Outer membrane protein beta-barrel domain-containing protein</fullName>
    </submittedName>
</protein>
<dbReference type="Pfam" id="PF13568">
    <property type="entry name" value="OMP_b-brl_2"/>
    <property type="match status" value="1"/>
</dbReference>
<dbReference type="STRING" id="1335309.GA0116948_11699"/>
<proteinExistence type="predicted"/>
<evidence type="ECO:0000259" key="1">
    <source>
        <dbReference type="Pfam" id="PF13568"/>
    </source>
</evidence>
<keyword evidence="3" id="KW-1185">Reference proteome</keyword>
<evidence type="ECO:0000313" key="3">
    <source>
        <dbReference type="Proteomes" id="UP000242818"/>
    </source>
</evidence>
<name>A0A1C4FSI2_9BACT</name>
<dbReference type="RefSeq" id="WP_089714855.1">
    <property type="nucleotide sequence ID" value="NZ_FMAR01000016.1"/>
</dbReference>
<dbReference type="OrthoDB" id="666719at2"/>
<dbReference type="AlphaFoldDB" id="A0A1C4FSI2"/>